<dbReference type="SUPFAM" id="SSF50494">
    <property type="entry name" value="Trypsin-like serine proteases"/>
    <property type="match status" value="1"/>
</dbReference>
<dbReference type="InterPro" id="IPR050430">
    <property type="entry name" value="Peptidase_S1"/>
</dbReference>
<dbReference type="Proteomes" id="UP000533598">
    <property type="component" value="Unassembled WGS sequence"/>
</dbReference>
<dbReference type="RefSeq" id="WP_185004319.1">
    <property type="nucleotide sequence ID" value="NZ_BAAAUI010000036.1"/>
</dbReference>
<dbReference type="GO" id="GO:0006508">
    <property type="term" value="P:proteolysis"/>
    <property type="evidence" value="ECO:0007669"/>
    <property type="project" value="InterPro"/>
</dbReference>
<dbReference type="PANTHER" id="PTHR24276:SF98">
    <property type="entry name" value="FI18310P1-RELATED"/>
    <property type="match status" value="1"/>
</dbReference>
<organism evidence="4 5">
    <name type="scientific">Crossiella cryophila</name>
    <dbReference type="NCBI Taxonomy" id="43355"/>
    <lineage>
        <taxon>Bacteria</taxon>
        <taxon>Bacillati</taxon>
        <taxon>Actinomycetota</taxon>
        <taxon>Actinomycetes</taxon>
        <taxon>Pseudonocardiales</taxon>
        <taxon>Pseudonocardiaceae</taxon>
        <taxon>Crossiella</taxon>
    </lineage>
</organism>
<evidence type="ECO:0000256" key="1">
    <source>
        <dbReference type="ARBA" id="ARBA00023157"/>
    </source>
</evidence>
<keyword evidence="1" id="KW-1015">Disulfide bond</keyword>
<dbReference type="InterPro" id="IPR009003">
    <property type="entry name" value="Peptidase_S1_PA"/>
</dbReference>
<name>A0A7W7CC89_9PSEU</name>
<dbReference type="PROSITE" id="PS00134">
    <property type="entry name" value="TRYPSIN_HIS"/>
    <property type="match status" value="1"/>
</dbReference>
<dbReference type="PROSITE" id="PS50240">
    <property type="entry name" value="TRYPSIN_DOM"/>
    <property type="match status" value="1"/>
</dbReference>
<proteinExistence type="predicted"/>
<comment type="caution">
    <text evidence="4">The sequence shown here is derived from an EMBL/GenBank/DDBJ whole genome shotgun (WGS) entry which is preliminary data.</text>
</comment>
<accession>A0A7W7CC89</accession>
<dbReference type="SMART" id="SM00020">
    <property type="entry name" value="Tryp_SPc"/>
    <property type="match status" value="1"/>
</dbReference>
<dbReference type="Pfam" id="PF00089">
    <property type="entry name" value="Trypsin"/>
    <property type="match status" value="1"/>
</dbReference>
<dbReference type="InterPro" id="IPR001254">
    <property type="entry name" value="Trypsin_dom"/>
</dbReference>
<dbReference type="InterPro" id="IPR043504">
    <property type="entry name" value="Peptidase_S1_PA_chymotrypsin"/>
</dbReference>
<dbReference type="InterPro" id="IPR018114">
    <property type="entry name" value="TRYPSIN_HIS"/>
</dbReference>
<keyword evidence="2" id="KW-0472">Membrane</keyword>
<keyword evidence="2" id="KW-1133">Transmembrane helix</keyword>
<keyword evidence="5" id="KW-1185">Reference proteome</keyword>
<dbReference type="EMBL" id="JACHMH010000001">
    <property type="protein sequence ID" value="MBB4678492.1"/>
    <property type="molecule type" value="Genomic_DNA"/>
</dbReference>
<feature type="domain" description="Peptidase S1" evidence="3">
    <location>
        <begin position="41"/>
        <end position="292"/>
    </location>
</feature>
<dbReference type="PANTHER" id="PTHR24276">
    <property type="entry name" value="POLYSERASE-RELATED"/>
    <property type="match status" value="1"/>
</dbReference>
<gene>
    <name evidence="4" type="ORF">HNR67_004610</name>
</gene>
<dbReference type="GO" id="GO:0004252">
    <property type="term" value="F:serine-type endopeptidase activity"/>
    <property type="evidence" value="ECO:0007669"/>
    <property type="project" value="InterPro"/>
</dbReference>
<protein>
    <recommendedName>
        <fullName evidence="3">Peptidase S1 domain-containing protein</fullName>
    </recommendedName>
</protein>
<dbReference type="Gene3D" id="2.40.10.10">
    <property type="entry name" value="Trypsin-like serine proteases"/>
    <property type="match status" value="1"/>
</dbReference>
<dbReference type="AlphaFoldDB" id="A0A7W7CC89"/>
<evidence type="ECO:0000313" key="5">
    <source>
        <dbReference type="Proteomes" id="UP000533598"/>
    </source>
</evidence>
<evidence type="ECO:0000313" key="4">
    <source>
        <dbReference type="EMBL" id="MBB4678492.1"/>
    </source>
</evidence>
<evidence type="ECO:0000256" key="2">
    <source>
        <dbReference type="SAM" id="Phobius"/>
    </source>
</evidence>
<sequence length="295" mass="31399">MIEKKKRRRWWVLGPILVLLVPILLYAPFLGWEYTRPQPDPVPGSGQVSTAAAPWVVVIGNPTTYADSPSNKLCVGTLVAPKAVVTAAHCLGQATPAELTITVGRDDLRGTAGKTVRVANTWREPGYPKGIAEESFFGGAFGKVTLAPADIGLITLAEPLDTPVLPLADPGNGPKGGESATVYGWRMSPADDPLLWQAPTAVAEDAECVRRAADSVRFMPPRWWGLRYDPDSYLCVGADRAIRLRATDSGSPVVVGGRLAGVASWSASAAPSAPDYYTRVANFQPQLASLIAAIR</sequence>
<keyword evidence="2" id="KW-0812">Transmembrane</keyword>
<evidence type="ECO:0000259" key="3">
    <source>
        <dbReference type="PROSITE" id="PS50240"/>
    </source>
</evidence>
<feature type="transmembrane region" description="Helical" evidence="2">
    <location>
        <begin position="12"/>
        <end position="32"/>
    </location>
</feature>
<reference evidence="4 5" key="1">
    <citation type="submission" date="2020-08" db="EMBL/GenBank/DDBJ databases">
        <title>Sequencing the genomes of 1000 actinobacteria strains.</title>
        <authorList>
            <person name="Klenk H.-P."/>
        </authorList>
    </citation>
    <scope>NUCLEOTIDE SEQUENCE [LARGE SCALE GENOMIC DNA]</scope>
    <source>
        <strain evidence="4 5">DSM 44230</strain>
    </source>
</reference>